<feature type="region of interest" description="Disordered" evidence="13">
    <location>
        <begin position="84"/>
        <end position="103"/>
    </location>
</feature>
<dbReference type="InterPro" id="IPR002048">
    <property type="entry name" value="EF_hand_dom"/>
</dbReference>
<gene>
    <name evidence="18" type="primary">LOC110791269</name>
</gene>
<dbReference type="InterPro" id="IPR000778">
    <property type="entry name" value="Cyt_b245_heavy_chain"/>
</dbReference>
<dbReference type="AlphaFoldDB" id="A0A9R0ILT0"/>
<dbReference type="SUPFAM" id="SSF52343">
    <property type="entry name" value="Ferredoxin reductase-like, C-terminal NADP-linked domain"/>
    <property type="match status" value="1"/>
</dbReference>
<evidence type="ECO:0000256" key="1">
    <source>
        <dbReference type="ARBA" id="ARBA00004141"/>
    </source>
</evidence>
<dbReference type="PANTHER" id="PTHR11972">
    <property type="entry name" value="NADPH OXIDASE"/>
    <property type="match status" value="1"/>
</dbReference>
<dbReference type="InterPro" id="IPR013112">
    <property type="entry name" value="FAD-bd_8"/>
</dbReference>
<reference evidence="17" key="1">
    <citation type="journal article" date="2021" name="Nat. Commun.">
        <title>Genomic analyses provide insights into spinach domestication and the genetic basis of agronomic traits.</title>
        <authorList>
            <person name="Cai X."/>
            <person name="Sun X."/>
            <person name="Xu C."/>
            <person name="Sun H."/>
            <person name="Wang X."/>
            <person name="Ge C."/>
            <person name="Zhang Z."/>
            <person name="Wang Q."/>
            <person name="Fei Z."/>
            <person name="Jiao C."/>
            <person name="Wang Q."/>
        </authorList>
    </citation>
    <scope>NUCLEOTIDE SEQUENCE [LARGE SCALE GENOMIC DNA]</scope>
    <source>
        <strain evidence="17">cv. Varoflay</strain>
    </source>
</reference>
<dbReference type="InterPro" id="IPR013121">
    <property type="entry name" value="Fe_red_NAD-bd_6"/>
</dbReference>
<dbReference type="PROSITE" id="PS00018">
    <property type="entry name" value="EF_HAND_1"/>
    <property type="match status" value="1"/>
</dbReference>
<keyword evidence="8" id="KW-0106">Calcium</keyword>
<dbReference type="Pfam" id="PF08414">
    <property type="entry name" value="NADPH_Ox"/>
    <property type="match status" value="1"/>
</dbReference>
<keyword evidence="10 14" id="KW-1133">Transmembrane helix</keyword>
<evidence type="ECO:0000256" key="7">
    <source>
        <dbReference type="ARBA" id="ARBA00022827"/>
    </source>
</evidence>
<keyword evidence="9" id="KW-0521">NADP</keyword>
<dbReference type="InterPro" id="IPR013130">
    <property type="entry name" value="Fe3_Rdtase_TM_dom"/>
</dbReference>
<evidence type="ECO:0000256" key="12">
    <source>
        <dbReference type="ARBA" id="ARBA00023136"/>
    </source>
</evidence>
<evidence type="ECO:0000256" key="4">
    <source>
        <dbReference type="ARBA" id="ARBA00022630"/>
    </source>
</evidence>
<dbReference type="PANTHER" id="PTHR11972:SF44">
    <property type="entry name" value="RESPIRATORY BURST OXIDASE HOMOLOG PROTEIN E"/>
    <property type="match status" value="1"/>
</dbReference>
<keyword evidence="6" id="KW-0479">Metal-binding</keyword>
<dbReference type="GO" id="GO:0005886">
    <property type="term" value="C:plasma membrane"/>
    <property type="evidence" value="ECO:0000318"/>
    <property type="project" value="GO_Central"/>
</dbReference>
<dbReference type="SUPFAM" id="SSF63380">
    <property type="entry name" value="Riboflavin synthase domain-like"/>
    <property type="match status" value="1"/>
</dbReference>
<dbReference type="SFLD" id="SFLDG01169">
    <property type="entry name" value="NADPH_oxidase_subgroup_(NOX)"/>
    <property type="match status" value="1"/>
</dbReference>
<dbReference type="GeneID" id="110791269"/>
<evidence type="ECO:0000256" key="2">
    <source>
        <dbReference type="ARBA" id="ARBA00007975"/>
    </source>
</evidence>
<dbReference type="InterPro" id="IPR017938">
    <property type="entry name" value="Riboflavin_synthase-like_b-brl"/>
</dbReference>
<dbReference type="InterPro" id="IPR011992">
    <property type="entry name" value="EF-hand-dom_pair"/>
</dbReference>
<dbReference type="SUPFAM" id="SSF47473">
    <property type="entry name" value="EF-hand"/>
    <property type="match status" value="1"/>
</dbReference>
<evidence type="ECO:0000256" key="13">
    <source>
        <dbReference type="SAM" id="MobiDB-lite"/>
    </source>
</evidence>
<dbReference type="Gene3D" id="3.40.50.80">
    <property type="entry name" value="Nucleotide-binding domain of ferredoxin-NADP reductase (FNR) module"/>
    <property type="match status" value="1"/>
</dbReference>
<accession>A0A9R0ILT0</accession>
<evidence type="ECO:0000256" key="11">
    <source>
        <dbReference type="ARBA" id="ARBA00023002"/>
    </source>
</evidence>
<keyword evidence="12 14" id="KW-0472">Membrane</keyword>
<evidence type="ECO:0000259" key="16">
    <source>
        <dbReference type="PROSITE" id="PS51384"/>
    </source>
</evidence>
<evidence type="ECO:0000313" key="17">
    <source>
        <dbReference type="Proteomes" id="UP000813463"/>
    </source>
</evidence>
<reference evidence="18" key="2">
    <citation type="submission" date="2025-08" db="UniProtKB">
        <authorList>
            <consortium name="RefSeq"/>
        </authorList>
    </citation>
    <scope>IDENTIFICATION</scope>
    <source>
        <tissue evidence="18">Leaf</tissue>
    </source>
</reference>
<evidence type="ECO:0000256" key="6">
    <source>
        <dbReference type="ARBA" id="ARBA00022723"/>
    </source>
</evidence>
<name>A0A9R0ILT0_SPIOL</name>
<dbReference type="InterPro" id="IPR039261">
    <property type="entry name" value="FNR_nucleotide-bd"/>
</dbReference>
<dbReference type="Gene3D" id="1.10.238.10">
    <property type="entry name" value="EF-hand"/>
    <property type="match status" value="1"/>
</dbReference>
<dbReference type="InterPro" id="IPR018247">
    <property type="entry name" value="EF_Hand_1_Ca_BS"/>
</dbReference>
<feature type="transmembrane region" description="Helical" evidence="14">
    <location>
        <begin position="378"/>
        <end position="397"/>
    </location>
</feature>
<feature type="domain" description="EF-hand" evidence="15">
    <location>
        <begin position="254"/>
        <end position="289"/>
    </location>
</feature>
<dbReference type="PROSITE" id="PS50222">
    <property type="entry name" value="EF_HAND_2"/>
    <property type="match status" value="1"/>
</dbReference>
<keyword evidence="11" id="KW-0560">Oxidoreductase</keyword>
<feature type="region of interest" description="Disordered" evidence="13">
    <location>
        <begin position="1"/>
        <end position="21"/>
    </location>
</feature>
<proteinExistence type="inferred from homology"/>
<sequence>MRPSSSSIGSGSSRRSSFNRSFQLPDEEIGLDYTSSVGGAMLPVFLNDLGRASTTMNNDDLVEVELQLEDDNIYICSVTPRATTPMSARAEDGASASGGGGGGLLSRSLSAASKFKKKFGWGSSRASSEAGDQPPLPPPMTEREKRKMKAQLQRTTSGAQRALTGLRFISKTTTCSRTGGDSGEEMWTQVEAKFDALAQNGLLAREDFGACIGMDSKEFAVGIFDALARRKRQRLSKICKDELQDFWLQLTNQSFDARLQIFFDIADSNEDGRITRDEVQELIMLSASANRLSSLKAQAHEYANLIMEELDPENLGYIELWQLEALLLQRDVYMEYSRPLSTVSAGWSQNLSNIRPVSMVRKVSCTLRCLIHENWQRGWILLLWVTAMSALFIWKFLQYKEKKAFQVMGYCLCAAKGAAETLKFNMALILLPVSRNTLTWLRSTRIRCFIPFDDNINFHKMIACAIAIAVALHAGLHLTCDFPRLVNSSPEKFALIATDFRNKKPTYWDLIKGIEGTTGIAMVVLMAIAFTLATSRFRRNVVKLPTPFNRLAGYNAFWYSHHLLAIVYILLVVHGFFLFLVKDWTKKTTWIYIAVPLLVYIAERSLRTCRSEIRSVKLLKVSELPGNVFSLVMSKPQGFKYKSGQYIFLQCPAISKFEWHPFSITSAPGDNYLSVHIRIVGDWTQELRRVFTEGKMPVSSIGRLKFGEEGNICQKGLPRLHVDGPYGAPAQEYQNYDVLLLVGLGIGATPFISILKDLLNNARAATDSNTSNTDLSISDDSLSSFASTSTSQSGNKRPMRVKSAHFYWVTREAGSFEWFKGVMNEVAEMDHKGLIEMHNYLTSVYEEGDARSTLLTLVQALTHAKYGVDILSGTRVKTHFARPDWKEVFAKIAKKHPYSTIGVFYCGRPVLAKELKKLAHEMSHKTSTRFEFHKEQF</sequence>
<dbReference type="Pfam" id="PF01794">
    <property type="entry name" value="Ferric_reduct"/>
    <property type="match status" value="1"/>
</dbReference>
<evidence type="ECO:0000256" key="9">
    <source>
        <dbReference type="ARBA" id="ARBA00022857"/>
    </source>
</evidence>
<evidence type="ECO:0000313" key="18">
    <source>
        <dbReference type="RefSeq" id="XP_021851714.2"/>
    </source>
</evidence>
<dbReference type="CDD" id="cd06186">
    <property type="entry name" value="NOX_Duox_like_FAD_NADP"/>
    <property type="match status" value="1"/>
</dbReference>
<keyword evidence="17" id="KW-1185">Reference proteome</keyword>
<evidence type="ECO:0000256" key="10">
    <source>
        <dbReference type="ARBA" id="ARBA00022989"/>
    </source>
</evidence>
<comment type="similarity">
    <text evidence="2">Belongs to the RBOH (TC 5.B.1.3) family.</text>
</comment>
<dbReference type="GO" id="GO:0016174">
    <property type="term" value="F:NAD(P)H oxidase H2O2-forming activity"/>
    <property type="evidence" value="ECO:0000318"/>
    <property type="project" value="GO_Central"/>
</dbReference>
<feature type="transmembrane region" description="Helical" evidence="14">
    <location>
        <begin position="461"/>
        <end position="479"/>
    </location>
</feature>
<evidence type="ECO:0000256" key="8">
    <source>
        <dbReference type="ARBA" id="ARBA00022837"/>
    </source>
</evidence>
<dbReference type="SFLD" id="SFLDG01168">
    <property type="entry name" value="Ferric_reductase_subgroup_(FRE"/>
    <property type="match status" value="1"/>
</dbReference>
<dbReference type="InterPro" id="IPR013623">
    <property type="entry name" value="NADPH_Ox"/>
</dbReference>
<evidence type="ECO:0000259" key="15">
    <source>
        <dbReference type="PROSITE" id="PS50222"/>
    </source>
</evidence>
<dbReference type="Proteomes" id="UP000813463">
    <property type="component" value="Chromosome 2"/>
</dbReference>
<evidence type="ECO:0000256" key="5">
    <source>
        <dbReference type="ARBA" id="ARBA00022692"/>
    </source>
</evidence>
<feature type="transmembrane region" description="Helical" evidence="14">
    <location>
        <begin position="589"/>
        <end position="606"/>
    </location>
</feature>
<dbReference type="Pfam" id="PF08022">
    <property type="entry name" value="FAD_binding_8"/>
    <property type="match status" value="1"/>
</dbReference>
<protein>
    <submittedName>
        <fullName evidence="18">Respiratory burst oxidase homolog protein E</fullName>
    </submittedName>
</protein>
<keyword evidence="4" id="KW-0285">Flavoprotein</keyword>
<dbReference type="SFLD" id="SFLDS00052">
    <property type="entry name" value="Ferric_Reductase_Domain"/>
    <property type="match status" value="1"/>
</dbReference>
<keyword evidence="7" id="KW-0274">FAD</keyword>
<dbReference type="Gene3D" id="2.40.30.10">
    <property type="entry name" value="Translation factors"/>
    <property type="match status" value="1"/>
</dbReference>
<feature type="region of interest" description="Disordered" evidence="13">
    <location>
        <begin position="122"/>
        <end position="156"/>
    </location>
</feature>
<dbReference type="PRINTS" id="PR00466">
    <property type="entry name" value="GP91PHOX"/>
</dbReference>
<feature type="domain" description="FAD-binding FR-type" evidence="16">
    <location>
        <begin position="611"/>
        <end position="732"/>
    </location>
</feature>
<dbReference type="GO" id="GO:0004601">
    <property type="term" value="F:peroxidase activity"/>
    <property type="evidence" value="ECO:0007669"/>
    <property type="project" value="UniProtKB-KW"/>
</dbReference>
<feature type="transmembrane region" description="Helical" evidence="14">
    <location>
        <begin position="556"/>
        <end position="577"/>
    </location>
</feature>
<dbReference type="InterPro" id="IPR017927">
    <property type="entry name" value="FAD-bd_FR_type"/>
</dbReference>
<comment type="subcellular location">
    <subcellularLocation>
        <location evidence="1">Membrane</location>
        <topology evidence="1">Multi-pass membrane protein</topology>
    </subcellularLocation>
</comment>
<dbReference type="PROSITE" id="PS51384">
    <property type="entry name" value="FAD_FR"/>
    <property type="match status" value="1"/>
</dbReference>
<evidence type="ECO:0000256" key="3">
    <source>
        <dbReference type="ARBA" id="ARBA00022559"/>
    </source>
</evidence>
<feature type="transmembrane region" description="Helical" evidence="14">
    <location>
        <begin position="516"/>
        <end position="535"/>
    </location>
</feature>
<dbReference type="Pfam" id="PF08030">
    <property type="entry name" value="NAD_binding_6"/>
    <property type="match status" value="1"/>
</dbReference>
<dbReference type="InterPro" id="IPR050369">
    <property type="entry name" value="RBOH/FRE"/>
</dbReference>
<dbReference type="RefSeq" id="XP_021851714.2">
    <property type="nucleotide sequence ID" value="XM_021996022.2"/>
</dbReference>
<keyword evidence="5 14" id="KW-0812">Transmembrane</keyword>
<keyword evidence="3" id="KW-0575">Peroxidase</keyword>
<organism evidence="17 18">
    <name type="scientific">Spinacia oleracea</name>
    <name type="common">Spinach</name>
    <dbReference type="NCBI Taxonomy" id="3562"/>
    <lineage>
        <taxon>Eukaryota</taxon>
        <taxon>Viridiplantae</taxon>
        <taxon>Streptophyta</taxon>
        <taxon>Embryophyta</taxon>
        <taxon>Tracheophyta</taxon>
        <taxon>Spermatophyta</taxon>
        <taxon>Magnoliopsida</taxon>
        <taxon>eudicotyledons</taxon>
        <taxon>Gunneridae</taxon>
        <taxon>Pentapetalae</taxon>
        <taxon>Caryophyllales</taxon>
        <taxon>Chenopodiaceae</taxon>
        <taxon>Chenopodioideae</taxon>
        <taxon>Anserineae</taxon>
        <taxon>Spinacia</taxon>
    </lineage>
</organism>
<dbReference type="KEGG" id="soe:110791269"/>
<evidence type="ECO:0000256" key="14">
    <source>
        <dbReference type="SAM" id="Phobius"/>
    </source>
</evidence>
<dbReference type="GO" id="GO:0005509">
    <property type="term" value="F:calcium ion binding"/>
    <property type="evidence" value="ECO:0007669"/>
    <property type="project" value="InterPro"/>
</dbReference>